<dbReference type="eggNOG" id="COG0346">
    <property type="taxonomic scope" value="Bacteria"/>
</dbReference>
<evidence type="ECO:0000259" key="1">
    <source>
        <dbReference type="PROSITE" id="PS51819"/>
    </source>
</evidence>
<dbReference type="EMBL" id="AEQP01000022">
    <property type="protein sequence ID" value="EFV93834.1"/>
    <property type="molecule type" value="Genomic_DNA"/>
</dbReference>
<dbReference type="PROSITE" id="PS51819">
    <property type="entry name" value="VOC"/>
    <property type="match status" value="1"/>
</dbReference>
<feature type="domain" description="VOC" evidence="1">
    <location>
        <begin position="4"/>
        <end position="123"/>
    </location>
</feature>
<dbReference type="AlphaFoldDB" id="E7RZ35"/>
<evidence type="ECO:0000313" key="3">
    <source>
        <dbReference type="Proteomes" id="UP000011021"/>
    </source>
</evidence>
<gene>
    <name evidence="2" type="ORF">HMPREF0551_1949</name>
</gene>
<dbReference type="SUPFAM" id="SSF54593">
    <property type="entry name" value="Glyoxalase/Bleomycin resistance protein/Dihydroxybiphenyl dioxygenase"/>
    <property type="match status" value="1"/>
</dbReference>
<dbReference type="InterPro" id="IPR029068">
    <property type="entry name" value="Glyas_Bleomycin-R_OHBP_Dase"/>
</dbReference>
<dbReference type="InterPro" id="IPR004360">
    <property type="entry name" value="Glyas_Fos-R_dOase_dom"/>
</dbReference>
<dbReference type="Gene3D" id="3.30.720.120">
    <property type="match status" value="1"/>
</dbReference>
<sequence>MSVRRLLSNISSDRLQESRDFYADLLGMEVAFESDWYIRLHSPTNPGLELGIIQRDHPLLPADWRAVPVGMYLTFVVDNVDDIHARAVVRGLPIVQPPRDEFYGQRRFLTRDPDGTLVDISSPWRQEVMLEERPPVAIAPPEQRREGGRSVRMVRNIARRALPRRTIDQVLRDSRMMPLPAGS</sequence>
<reference evidence="2 3" key="1">
    <citation type="submission" date="2010-12" db="EMBL/GenBank/DDBJ databases">
        <authorList>
            <person name="Muzny D."/>
            <person name="Qin X."/>
            <person name="Deng J."/>
            <person name="Jiang H."/>
            <person name="Liu Y."/>
            <person name="Qu J."/>
            <person name="Song X.-Z."/>
            <person name="Zhang L."/>
            <person name="Thornton R."/>
            <person name="Coyle M."/>
            <person name="Francisco L."/>
            <person name="Jackson L."/>
            <person name="Javaid M."/>
            <person name="Korchina V."/>
            <person name="Kovar C."/>
            <person name="Mata R."/>
            <person name="Mathew T."/>
            <person name="Ngo R."/>
            <person name="Nguyen L."/>
            <person name="Nguyen N."/>
            <person name="Okwuonu G."/>
            <person name="Ongeri F."/>
            <person name="Pham C."/>
            <person name="Simmons D."/>
            <person name="Wilczek-Boney K."/>
            <person name="Hale W."/>
            <person name="Jakkamsetti A."/>
            <person name="Pham P."/>
            <person name="Ruth R."/>
            <person name="San Lucas F."/>
            <person name="Warren J."/>
            <person name="Zhang J."/>
            <person name="Zhao Z."/>
            <person name="Zhou C."/>
            <person name="Zhu D."/>
            <person name="Lee S."/>
            <person name="Bess C."/>
            <person name="Blankenburg K."/>
            <person name="Forbes L."/>
            <person name="Fu Q."/>
            <person name="Gubbala S."/>
            <person name="Hirani K."/>
            <person name="Jayaseelan J.C."/>
            <person name="Lara F."/>
            <person name="Munidasa M."/>
            <person name="Palculict T."/>
            <person name="Patil S."/>
            <person name="Pu L.-L."/>
            <person name="Saada N."/>
            <person name="Tang L."/>
            <person name="Weissenberger G."/>
            <person name="Zhu Y."/>
            <person name="Hemphill L."/>
            <person name="Shang Y."/>
            <person name="Youmans B."/>
            <person name="Ayvaz T."/>
            <person name="Ross M."/>
            <person name="Santibanez J."/>
            <person name="Aqrawi P."/>
            <person name="Gross S."/>
            <person name="Joshi V."/>
            <person name="Fowler G."/>
            <person name="Nazareth L."/>
            <person name="Reid J."/>
            <person name="Worley K."/>
            <person name="Petrosino J."/>
            <person name="Highlander S."/>
            <person name="Gibbs R."/>
        </authorList>
    </citation>
    <scope>NUCLEOTIDE SEQUENCE [LARGE SCALE GENOMIC DNA]</scope>
    <source>
        <strain evidence="2 3">ATCC 51599</strain>
    </source>
</reference>
<dbReference type="Pfam" id="PF00903">
    <property type="entry name" value="Glyoxalase"/>
    <property type="match status" value="1"/>
</dbReference>
<keyword evidence="3" id="KW-1185">Reference proteome</keyword>
<dbReference type="RefSeq" id="WP_005674314.1">
    <property type="nucleotide sequence ID" value="NZ_CP146288.1"/>
</dbReference>
<proteinExistence type="predicted"/>
<organism evidence="2 3">
    <name type="scientific">Lautropia mirabilis ATCC 51599</name>
    <dbReference type="NCBI Taxonomy" id="887898"/>
    <lineage>
        <taxon>Bacteria</taxon>
        <taxon>Pseudomonadati</taxon>
        <taxon>Pseudomonadota</taxon>
        <taxon>Betaproteobacteria</taxon>
        <taxon>Burkholderiales</taxon>
        <taxon>Burkholderiaceae</taxon>
        <taxon>Lautropia</taxon>
    </lineage>
</organism>
<comment type="caution">
    <text evidence="2">The sequence shown here is derived from an EMBL/GenBank/DDBJ whole genome shotgun (WGS) entry which is preliminary data.</text>
</comment>
<dbReference type="HOGENOM" id="CLU_046006_13_3_4"/>
<dbReference type="Proteomes" id="UP000011021">
    <property type="component" value="Unassembled WGS sequence"/>
</dbReference>
<name>E7RZ35_9BURK</name>
<dbReference type="Gene3D" id="3.30.720.110">
    <property type="match status" value="1"/>
</dbReference>
<dbReference type="InterPro" id="IPR037523">
    <property type="entry name" value="VOC_core"/>
</dbReference>
<evidence type="ECO:0000313" key="2">
    <source>
        <dbReference type="EMBL" id="EFV93834.1"/>
    </source>
</evidence>
<protein>
    <submittedName>
        <fullName evidence="2">Glyoxalase family protein</fullName>
    </submittedName>
</protein>
<accession>E7RZ35</accession>